<evidence type="ECO:0000313" key="1">
    <source>
        <dbReference type="EMBL" id="JAD97164.1"/>
    </source>
</evidence>
<name>A0A0A9E8V9_ARUDO</name>
<dbReference type="EMBL" id="GBRH01200731">
    <property type="protein sequence ID" value="JAD97164.1"/>
    <property type="molecule type" value="Transcribed_RNA"/>
</dbReference>
<proteinExistence type="predicted"/>
<reference evidence="1" key="2">
    <citation type="journal article" date="2015" name="Data Brief">
        <title>Shoot transcriptome of the giant reed, Arundo donax.</title>
        <authorList>
            <person name="Barrero R.A."/>
            <person name="Guerrero F.D."/>
            <person name="Moolhuijzen P."/>
            <person name="Goolsby J.A."/>
            <person name="Tidwell J."/>
            <person name="Bellgard S.E."/>
            <person name="Bellgard M.I."/>
        </authorList>
    </citation>
    <scope>NUCLEOTIDE SEQUENCE</scope>
    <source>
        <tissue evidence="1">Shoot tissue taken approximately 20 cm above the soil surface</tissue>
    </source>
</reference>
<protein>
    <submittedName>
        <fullName evidence="1">Uncharacterized protein</fullName>
    </submittedName>
</protein>
<sequence length="13" mass="1590">MVIVYSKFDLFMP</sequence>
<reference evidence="1" key="1">
    <citation type="submission" date="2014-09" db="EMBL/GenBank/DDBJ databases">
        <authorList>
            <person name="Magalhaes I.L.F."/>
            <person name="Oliveira U."/>
            <person name="Santos F.R."/>
            <person name="Vidigal T.H.D.A."/>
            <person name="Brescovit A.D."/>
            <person name="Santos A.J."/>
        </authorList>
    </citation>
    <scope>NUCLEOTIDE SEQUENCE</scope>
    <source>
        <tissue evidence="1">Shoot tissue taken approximately 20 cm above the soil surface</tissue>
    </source>
</reference>
<accession>A0A0A9E8V9</accession>
<organism evidence="1">
    <name type="scientific">Arundo donax</name>
    <name type="common">Giant reed</name>
    <name type="synonym">Donax arundinaceus</name>
    <dbReference type="NCBI Taxonomy" id="35708"/>
    <lineage>
        <taxon>Eukaryota</taxon>
        <taxon>Viridiplantae</taxon>
        <taxon>Streptophyta</taxon>
        <taxon>Embryophyta</taxon>
        <taxon>Tracheophyta</taxon>
        <taxon>Spermatophyta</taxon>
        <taxon>Magnoliopsida</taxon>
        <taxon>Liliopsida</taxon>
        <taxon>Poales</taxon>
        <taxon>Poaceae</taxon>
        <taxon>PACMAD clade</taxon>
        <taxon>Arundinoideae</taxon>
        <taxon>Arundineae</taxon>
        <taxon>Arundo</taxon>
    </lineage>
</organism>